<evidence type="ECO:0000313" key="2">
    <source>
        <dbReference type="EMBL" id="OGD56514.1"/>
    </source>
</evidence>
<dbReference type="SUPFAM" id="SSF143422">
    <property type="entry name" value="Transposase IS200-like"/>
    <property type="match status" value="1"/>
</dbReference>
<name>A0A1F5DN84_9BACT</name>
<evidence type="ECO:0000259" key="1">
    <source>
        <dbReference type="SMART" id="SM01321"/>
    </source>
</evidence>
<proteinExistence type="predicted"/>
<dbReference type="Pfam" id="PF01797">
    <property type="entry name" value="Y1_Tnp"/>
    <property type="match status" value="1"/>
</dbReference>
<dbReference type="GO" id="GO:0004803">
    <property type="term" value="F:transposase activity"/>
    <property type="evidence" value="ECO:0007669"/>
    <property type="project" value="InterPro"/>
</dbReference>
<dbReference type="Gene3D" id="3.30.70.1290">
    <property type="entry name" value="Transposase IS200-like"/>
    <property type="match status" value="1"/>
</dbReference>
<dbReference type="GO" id="GO:0006313">
    <property type="term" value="P:DNA transposition"/>
    <property type="evidence" value="ECO:0007669"/>
    <property type="project" value="InterPro"/>
</dbReference>
<organism evidence="2 3">
    <name type="scientific">Candidatus Berkelbacteria bacterium RBG_13_40_8</name>
    <dbReference type="NCBI Taxonomy" id="1797467"/>
    <lineage>
        <taxon>Bacteria</taxon>
        <taxon>Candidatus Berkelbacteria</taxon>
    </lineage>
</organism>
<dbReference type="EMBL" id="MEZT01000019">
    <property type="protein sequence ID" value="OGD56514.1"/>
    <property type="molecule type" value="Genomic_DNA"/>
</dbReference>
<dbReference type="InterPro" id="IPR002686">
    <property type="entry name" value="Transposase_17"/>
</dbReference>
<dbReference type="PANTHER" id="PTHR34322:SF2">
    <property type="entry name" value="TRANSPOSASE IS200-LIKE DOMAIN-CONTAINING PROTEIN"/>
    <property type="match status" value="1"/>
</dbReference>
<protein>
    <recommendedName>
        <fullName evidence="1">Transposase IS200-like domain-containing protein</fullName>
    </recommendedName>
</protein>
<dbReference type="GO" id="GO:0003677">
    <property type="term" value="F:DNA binding"/>
    <property type="evidence" value="ECO:0007669"/>
    <property type="project" value="InterPro"/>
</dbReference>
<dbReference type="InterPro" id="IPR036515">
    <property type="entry name" value="Transposase_17_sf"/>
</dbReference>
<feature type="domain" description="Transposase IS200-like" evidence="1">
    <location>
        <begin position="7"/>
        <end position="153"/>
    </location>
</feature>
<accession>A0A1F5DN84</accession>
<reference evidence="2 3" key="1">
    <citation type="journal article" date="2016" name="Nat. Commun.">
        <title>Thousands of microbial genomes shed light on interconnected biogeochemical processes in an aquifer system.</title>
        <authorList>
            <person name="Anantharaman K."/>
            <person name="Brown C.T."/>
            <person name="Hug L.A."/>
            <person name="Sharon I."/>
            <person name="Castelle C.J."/>
            <person name="Probst A.J."/>
            <person name="Thomas B.C."/>
            <person name="Singh A."/>
            <person name="Wilkins M.J."/>
            <person name="Karaoz U."/>
            <person name="Brodie E.L."/>
            <person name="Williams K.H."/>
            <person name="Hubbard S.S."/>
            <person name="Banfield J.F."/>
        </authorList>
    </citation>
    <scope>NUCLEOTIDE SEQUENCE [LARGE SCALE GENOMIC DNA]</scope>
</reference>
<dbReference type="PANTHER" id="PTHR34322">
    <property type="entry name" value="TRANSPOSASE, Y1_TNP DOMAIN-CONTAINING"/>
    <property type="match status" value="1"/>
</dbReference>
<dbReference type="SMART" id="SM01321">
    <property type="entry name" value="Y1_Tnp"/>
    <property type="match status" value="1"/>
</dbReference>
<dbReference type="AlphaFoldDB" id="A0A1F5DN84"/>
<gene>
    <name evidence="2" type="ORF">A2V71_02455</name>
</gene>
<sequence length="221" mass="26237">MRKNALATGEIYHVFTRSIADYVVFNNDSEFEHMRQLIKYFKTENDVKFSDFLELKIVSQEGFNNACDIIHKDKEKLVQIIAYCFMPTHIHLVLKQLKENGISKYMKDILISYTRFFNTQHKRKGPLWEGRFKSVLVESDEQLLHLTRYIHLNPVTAKLINKPQNWRYSSYSEYLGEVTDNSTICQFDNLLEIKSKSYSKFVNDQISYQRELAKIKKMLLE</sequence>
<evidence type="ECO:0000313" key="3">
    <source>
        <dbReference type="Proteomes" id="UP000178764"/>
    </source>
</evidence>
<comment type="caution">
    <text evidence="2">The sequence shown here is derived from an EMBL/GenBank/DDBJ whole genome shotgun (WGS) entry which is preliminary data.</text>
</comment>
<dbReference type="Proteomes" id="UP000178764">
    <property type="component" value="Unassembled WGS sequence"/>
</dbReference>